<dbReference type="EMBL" id="OZ034820">
    <property type="protein sequence ID" value="CAL1400832.1"/>
    <property type="molecule type" value="Genomic_DNA"/>
</dbReference>
<proteinExistence type="predicted"/>
<organism evidence="1 2">
    <name type="scientific">Linum trigynum</name>
    <dbReference type="NCBI Taxonomy" id="586398"/>
    <lineage>
        <taxon>Eukaryota</taxon>
        <taxon>Viridiplantae</taxon>
        <taxon>Streptophyta</taxon>
        <taxon>Embryophyta</taxon>
        <taxon>Tracheophyta</taxon>
        <taxon>Spermatophyta</taxon>
        <taxon>Magnoliopsida</taxon>
        <taxon>eudicotyledons</taxon>
        <taxon>Gunneridae</taxon>
        <taxon>Pentapetalae</taxon>
        <taxon>rosids</taxon>
        <taxon>fabids</taxon>
        <taxon>Malpighiales</taxon>
        <taxon>Linaceae</taxon>
        <taxon>Linum</taxon>
    </lineage>
</organism>
<reference evidence="1 2" key="1">
    <citation type="submission" date="2024-04" db="EMBL/GenBank/DDBJ databases">
        <authorList>
            <person name="Fracassetti M."/>
        </authorList>
    </citation>
    <scope>NUCLEOTIDE SEQUENCE [LARGE SCALE GENOMIC DNA]</scope>
</reference>
<protein>
    <submittedName>
        <fullName evidence="1">Uncharacterized protein</fullName>
    </submittedName>
</protein>
<evidence type="ECO:0000313" key="1">
    <source>
        <dbReference type="EMBL" id="CAL1400832.1"/>
    </source>
</evidence>
<dbReference type="AlphaFoldDB" id="A0AAV2FS48"/>
<evidence type="ECO:0000313" key="2">
    <source>
        <dbReference type="Proteomes" id="UP001497516"/>
    </source>
</evidence>
<name>A0AAV2FS48_9ROSI</name>
<accession>A0AAV2FS48</accession>
<keyword evidence="2" id="KW-1185">Reference proteome</keyword>
<sequence length="71" mass="7221">MDAAVAAGCSMQQVVLGKYEMGSEGERRGKWRGDWREAAGLRLEGEAAGRLKGGGVVAAAVLCGSGAAARL</sequence>
<dbReference type="Proteomes" id="UP001497516">
    <property type="component" value="Chromosome 7"/>
</dbReference>
<gene>
    <name evidence="1" type="ORF">LTRI10_LOCUS40935</name>
</gene>